<evidence type="ECO:0000313" key="1">
    <source>
        <dbReference type="EMBL" id="BAY81622.1"/>
    </source>
</evidence>
<protein>
    <submittedName>
        <fullName evidence="1">Uncharacterized protein</fullName>
    </submittedName>
</protein>
<reference evidence="1 2" key="1">
    <citation type="submission" date="2017-06" db="EMBL/GenBank/DDBJ databases">
        <title>Genome sequencing of cyanobaciteial culture collection at National Institute for Environmental Studies (NIES).</title>
        <authorList>
            <person name="Hirose Y."/>
            <person name="Shimura Y."/>
            <person name="Fujisawa T."/>
            <person name="Nakamura Y."/>
            <person name="Kawachi M."/>
        </authorList>
    </citation>
    <scope>NUCLEOTIDE SEQUENCE [LARGE SCALE GENOMIC DNA]</scope>
    <source>
        <strain evidence="1 2">NIES-267</strain>
    </source>
</reference>
<gene>
    <name evidence="1" type="ORF">NIES267_10990</name>
</gene>
<proteinExistence type="predicted"/>
<dbReference type="EMBL" id="AP018227">
    <property type="protein sequence ID" value="BAY81622.1"/>
    <property type="molecule type" value="Genomic_DNA"/>
</dbReference>
<dbReference type="OrthoDB" id="511517at2"/>
<dbReference type="Proteomes" id="UP000218418">
    <property type="component" value="Chromosome"/>
</dbReference>
<evidence type="ECO:0000313" key="2">
    <source>
        <dbReference type="Proteomes" id="UP000218418"/>
    </source>
</evidence>
<dbReference type="AlphaFoldDB" id="A0A1Z4LK71"/>
<organism evidence="1 2">
    <name type="scientific">Calothrix parasitica NIES-267</name>
    <dbReference type="NCBI Taxonomy" id="1973488"/>
    <lineage>
        <taxon>Bacteria</taxon>
        <taxon>Bacillati</taxon>
        <taxon>Cyanobacteriota</taxon>
        <taxon>Cyanophyceae</taxon>
        <taxon>Nostocales</taxon>
        <taxon>Calotrichaceae</taxon>
        <taxon>Calothrix</taxon>
    </lineage>
</organism>
<keyword evidence="2" id="KW-1185">Reference proteome</keyword>
<accession>A0A1Z4LK71</accession>
<name>A0A1Z4LK71_9CYAN</name>
<sequence length="146" mass="16709">MNAAKQAKSIELISKIASLEVIFKTEFSKAIADFNPFTSDSETQNTTDPNSIDISFSFPGQHSGFHSRCILIQVRFSEALLAPNCRMIGIEASGYNHQGEQWHFSTIGDWQFEGVNQPISFCEEKFRRFCRQVFILFKHPIHLSCW</sequence>